<feature type="region of interest" description="Disordered" evidence="3">
    <location>
        <begin position="2612"/>
        <end position="2645"/>
    </location>
</feature>
<dbReference type="InterPro" id="IPR001936">
    <property type="entry name" value="RasGAP_dom"/>
</dbReference>
<dbReference type="InterPro" id="IPR016024">
    <property type="entry name" value="ARM-type_fold"/>
</dbReference>
<dbReference type="Pfam" id="PF21877">
    <property type="entry name" value="PH_NF1"/>
    <property type="match status" value="1"/>
</dbReference>
<evidence type="ECO:0000256" key="1">
    <source>
        <dbReference type="ARBA" id="ARBA00022468"/>
    </source>
</evidence>
<evidence type="ECO:0000259" key="4">
    <source>
        <dbReference type="PROSITE" id="PS50018"/>
    </source>
</evidence>
<dbReference type="Gene3D" id="3.40.525.10">
    <property type="entry name" value="CRAL-TRIO lipid binding domain"/>
    <property type="match status" value="1"/>
</dbReference>
<dbReference type="SUPFAM" id="SSF52087">
    <property type="entry name" value="CRAL/TRIO domain"/>
    <property type="match status" value="1"/>
</dbReference>
<gene>
    <name evidence="6" type="ORF">PMEA_00002729</name>
</gene>
<evidence type="ECO:0000313" key="6">
    <source>
        <dbReference type="EMBL" id="CAH3108845.1"/>
    </source>
</evidence>
<dbReference type="PANTHER" id="PTHR10194:SF142">
    <property type="entry name" value="NEUROFIBROMIN"/>
    <property type="match status" value="1"/>
</dbReference>
<dbReference type="CDD" id="cd05130">
    <property type="entry name" value="RasGAP_Neurofibromin"/>
    <property type="match status" value="1"/>
</dbReference>
<dbReference type="InterPro" id="IPR001251">
    <property type="entry name" value="CRAL-TRIO_dom"/>
</dbReference>
<dbReference type="SUPFAM" id="SSF48371">
    <property type="entry name" value="ARM repeat"/>
    <property type="match status" value="1"/>
</dbReference>
<evidence type="ECO:0000256" key="2">
    <source>
        <dbReference type="ARBA" id="ARBA00022553"/>
    </source>
</evidence>
<name>A0AAU9WBJ3_9CNID</name>
<evidence type="ECO:0000259" key="5">
    <source>
        <dbReference type="PROSITE" id="PS50191"/>
    </source>
</evidence>
<dbReference type="CDD" id="cd00170">
    <property type="entry name" value="SEC14"/>
    <property type="match status" value="1"/>
</dbReference>
<dbReference type="PROSITE" id="PS50191">
    <property type="entry name" value="CRAL_TRIO"/>
    <property type="match status" value="1"/>
</dbReference>
<dbReference type="Gene3D" id="1.10.506.10">
    <property type="entry name" value="GTPase Activation - p120gap, domain 1"/>
    <property type="match status" value="1"/>
</dbReference>
<dbReference type="InterPro" id="IPR039360">
    <property type="entry name" value="Ras_GTPase"/>
</dbReference>
<protein>
    <recommendedName>
        <fullName evidence="8">Neurofibromin</fullName>
    </recommendedName>
</protein>
<feature type="domain" description="Ras-GAP" evidence="4">
    <location>
        <begin position="1159"/>
        <end position="1350"/>
    </location>
</feature>
<dbReference type="InterPro" id="IPR011993">
    <property type="entry name" value="PH-like_dom_sf"/>
</dbReference>
<dbReference type="Pfam" id="PF13716">
    <property type="entry name" value="CRAL_TRIO_2"/>
    <property type="match status" value="1"/>
</dbReference>
<reference evidence="6 7" key="1">
    <citation type="submission" date="2022-05" db="EMBL/GenBank/DDBJ databases">
        <authorList>
            <consortium name="Genoscope - CEA"/>
            <person name="William W."/>
        </authorList>
    </citation>
    <scope>NUCLEOTIDE SEQUENCE [LARGE SCALE GENOMIC DNA]</scope>
</reference>
<dbReference type="InterPro" id="IPR054071">
    <property type="entry name" value="PH_NF1"/>
</dbReference>
<evidence type="ECO:0000313" key="7">
    <source>
        <dbReference type="Proteomes" id="UP001159428"/>
    </source>
</evidence>
<proteinExistence type="predicted"/>
<organism evidence="6 7">
    <name type="scientific">Pocillopora meandrina</name>
    <dbReference type="NCBI Taxonomy" id="46732"/>
    <lineage>
        <taxon>Eukaryota</taxon>
        <taxon>Metazoa</taxon>
        <taxon>Cnidaria</taxon>
        <taxon>Anthozoa</taxon>
        <taxon>Hexacorallia</taxon>
        <taxon>Scleractinia</taxon>
        <taxon>Astrocoeniina</taxon>
        <taxon>Pocilloporidae</taxon>
        <taxon>Pocillopora</taxon>
    </lineage>
</organism>
<feature type="compositionally biased region" description="Polar residues" evidence="3">
    <location>
        <begin position="2629"/>
        <end position="2645"/>
    </location>
</feature>
<keyword evidence="1" id="KW-0343">GTPase activation</keyword>
<dbReference type="EMBL" id="CALNXJ010000011">
    <property type="protein sequence ID" value="CAH3108845.1"/>
    <property type="molecule type" value="Genomic_DNA"/>
</dbReference>
<keyword evidence="7" id="KW-1185">Reference proteome</keyword>
<dbReference type="Gene3D" id="2.30.29.30">
    <property type="entry name" value="Pleckstrin-homology domain (PH domain)/Phosphotyrosine-binding domain (PTB)"/>
    <property type="match status" value="1"/>
</dbReference>
<sequence>MQRENKSDEWVKLVLRRFRAQLPFESTRSQKNHESTEHIKNCIISLSEHNFSMVVAELAGFIKEPSKLSSLSAEKMTLASQSNSITMDTMSQCFEKNPERCAALPDEILNKRLLPAICAFITQSYGFPLEAEQKILAGKVLSHISVHHFSALFNRIAIRLHVLANTEDNSDTGELELIRHLHVNVSSLKILLQESNQVFRSLKKIGQLALVSGLEKAIWNWVENSPDEFAQLQREPSPELSEYAEKLFDMVDNFAESSKRKAAVWPLQIMLLILCPDMLEQIATSEKVFDVSKANKKEFLDHLKKALNSTKHLTESAAVVCVKLCKVATYMKPEDNSVLCFLVVSMLNELKALLFNVSKPFSVGSGGFFTTEELMVDCFVSSFRINYRNNQHFDICLQPNSPIIFHLVYVKGTYAIVKEAPLRWWPKAEVLHPKASALRHIFLNICNKVQNGEQEGQQSRLSQIYKVKDKKHKEDEVHSNKKHDKELLLWLVKIFHADPVFAFNNPDLHGWEIQKNSTQVIMGVVNLMLTPSLSAEIRNEAAETLLCFFESDHIEMWNPVAPIASFWEISSQVMVSIAEFLIGHGSHGTVLLRYLRDLTMCKIEFLRKHQEQASIGCHLPICTVSQTKLEEVFLSYLWNPDMETVLISLSCFGQMCNEVDIVQSSETLNVLQTSQNLNVYNELSQEATKFRAGEAALQKRIMALLRQLDSQTAGNFQAWESTYTKWQKLTFDLVNFGKDDSPSIDVQKYLRRRSHAKITTDNLQTSFIEWTFMTGFLCSLGGVCLTSLQPIRRYSRSLPSSVHSKAESTDTECATVTKFMQDVLSLLVCSNDKTGLQIRSTVNELVGVELSPKLYPILLTQIMTVVNSFFTPSGQVVVQEKHTLFIAQIIVIIKHILENKLGHKDCFQMSGIDAMILSFVRYVRNLPVSHQALQIKCKLCQLIDVIMAKRDELLLHQEVKLRNKLVEYLTDWVLPSAEHHQSIPLELSGLSKDLDATVMRAIASLLSGLPLQPEGMETDIMEAKSQLFLKYFTLFMNLMNGEKGAKTTDEQEEKGEMHHNASQTLHQNAVLAMSNLLNANIDTGLMYAIGLGYHDDLQTRAVFMEVLTKILQQGTEFDNLADTVLMDRFDRLVDLLTLTGEKGKLPIVMALANVVPSQQMDELAHVLVTLFDDRKNLPQLLNNVFSMEVYSTEGMQTLFRGNSLSSKTMAYCFKVFGGSYLHTLLAPLIAPMYKEHVSFEVDPTRLEKGQNVEENRNNLIKAAQKFINEIVISAESFPIQLRRLCNSLREIVHQRFPKHSLEAVGSAFFLRFINPAITSPHATGIVDQIPPEELRRGLMLLSKILQNLANHVLFTKEKHMEPFNGFLQANFDKARKFFNAISSKCPSKRDEDSTSYSFISDSSVLSLHKLLWDHQEKIGTYLATKSEFKTFGRRPFEKMSTLLAHLGPPDQQKNHFSHPRWQDGARFEEFMARHAEESRDDLQTMKSLNVFYQGGKSKSGHPVFYYIARRFRGDQITDELLIYHALITLESCIERPWELVVDFTHTTLENRFSPSTVLKLLTVVPDGAVKNLQATYLYNCSSSLRQYAKYNERHLSPLKGRSIVRVCESLSKLHEYISSSELKLPSSTVSLEEDLKVFHAFRVSSRSNVLVKVGPTSVQITTPERHRVLGYSSILNDVYYASEVKGATVEDENLCLLKLANVGPGILLMSNDSEQIVQAVTHVKTRWQLSQPDSSTTTSKKIKPKDVPGTLLNMALLNLGTSDPSLRLAAYNLLCSVTKSFNLKIEERLLEGTGLCIPANNTLFIVGISEKLAAREPQLTLEFLEECIAGFVKSDYELKHLCLEYMAPWLPNLARFCRFPADDPQKVKMTRILEELINLTVKEKGTMYPSVQATIWGNVGKVTELLDTVLDCFIKASATGGLGSVKAEVMADTAVALASANVQIVSRKVIGRLDSLISKTFISPTVRLEQHLMWDDIAILTRYLLMLSFNDCLDVASHIPYLFHLVTLLVSTGPPTIRASIHGLVINIIQSLCTCSCIKFSDETHRLLRMRLAELSSPKFYLLFGISKVKTPAVRAFKATYQGRYTLRDWEGEPLSMTAMETVTDLLLEIMESCMKDMPECSWLKKWTELASKFAFDFNPALQPRSIVVLGCISKEANDMLVQKLLQVLIMALSSYNDLVLIEAAFMCLSRLQVILCKDSMFHKAFFWIAIAVLQLSEVSLYPCGLALLEQSLITMETHGAFESESVDKVLMAVREEPLLEFHCKQMDHFVGLHFSNNFHFALMIHLVKGVYHPQATSSARAIRILNLMYNIASKRKTGRGSFIVNKENLAYLAALLPVSEEVRASLRPGGKKEPESPTLHFPGKLDGSISGSATSLNTEHQVSIVITVDDSASDQAFVCPSECRNMLLDPSIANDNQTQALLLTTLAMLLEHVTGDVESRYLYEVLAEASLVFPGVFPVIYNLLDSDLSIVLGHSDDVATLKAIQTIVHSMSAVKLNDDPVMKSSYLSTFGFSGFSHFTRFKEQSGQANRAQLFVKFLEAVVEVYGIPTTDQKTQRSGSVASVKPILLSSSTEDLRVASSGSSLSSSLSSLSGAAPGKHLFIPLPFKRSSSSYRAKKADKESPKFRRNWSTRGTRSPSSGKVTK</sequence>
<evidence type="ECO:0000256" key="3">
    <source>
        <dbReference type="SAM" id="MobiDB-lite"/>
    </source>
</evidence>
<dbReference type="PROSITE" id="PS50018">
    <property type="entry name" value="RAS_GTPASE_ACTIV_2"/>
    <property type="match status" value="1"/>
</dbReference>
<dbReference type="PANTHER" id="PTHR10194">
    <property type="entry name" value="RAS GTPASE-ACTIVATING PROTEINS"/>
    <property type="match status" value="1"/>
</dbReference>
<dbReference type="SMART" id="SM00323">
    <property type="entry name" value="RasGAP"/>
    <property type="match status" value="1"/>
</dbReference>
<dbReference type="SUPFAM" id="SSF48350">
    <property type="entry name" value="GTPase activation domain, GAP"/>
    <property type="match status" value="1"/>
</dbReference>
<dbReference type="Proteomes" id="UP001159428">
    <property type="component" value="Unassembled WGS sequence"/>
</dbReference>
<dbReference type="InterPro" id="IPR036865">
    <property type="entry name" value="CRAL-TRIO_dom_sf"/>
</dbReference>
<feature type="domain" description="CRAL-TRIO" evidence="5">
    <location>
        <begin position="1478"/>
        <end position="1636"/>
    </location>
</feature>
<keyword evidence="2" id="KW-0597">Phosphoprotein</keyword>
<dbReference type="GO" id="GO:0005096">
    <property type="term" value="F:GTPase activator activity"/>
    <property type="evidence" value="ECO:0007669"/>
    <property type="project" value="UniProtKB-KW"/>
</dbReference>
<accession>A0AAU9WBJ3</accession>
<dbReference type="InterPro" id="IPR008936">
    <property type="entry name" value="Rho_GTPase_activation_prot"/>
</dbReference>
<comment type="caution">
    <text evidence="6">The sequence shown here is derived from an EMBL/GenBank/DDBJ whole genome shotgun (WGS) entry which is preliminary data.</text>
</comment>
<dbReference type="Pfam" id="PF00616">
    <property type="entry name" value="RasGAP"/>
    <property type="match status" value="1"/>
</dbReference>
<evidence type="ECO:0008006" key="8">
    <source>
        <dbReference type="Google" id="ProtNLM"/>
    </source>
</evidence>